<protein>
    <recommendedName>
        <fullName evidence="10">Tyr recombinase domain-containing protein</fullName>
    </recommendedName>
</protein>
<keyword evidence="2 4" id="KW-0238">DNA-binding</keyword>
<dbReference type="GO" id="GO:0006310">
    <property type="term" value="P:DNA recombination"/>
    <property type="evidence" value="ECO:0007669"/>
    <property type="project" value="UniProtKB-KW"/>
</dbReference>
<sequence length="416" mass="48779">MPEKDEKNPFGQGDPHDPKPLREFESDLKTKARRGLGAWKSDYESVQNLLDHLQRYTGSLGTREEYLRTVHKLCKKTDRSPDDLIKLNTEEIEDLIQKLGDDSAGRGCGKRTVNSRMRVLKTFFEVNGQENLELETHHVPSRYSKRSQYIPRKEEIHRMARFTESLRDRAIILFLWTTGLRVSTAMGLNYGDIQEEFEGGEEFVKVPVYPEMKKRVLDACKGKIPYYTFAHPHAVRHLRIYLRRREAKYGPMKQDYPLFHSDWHHWEREERTKKRLNRRSVQRTVKESAKLAGIEEWESVTPHCLRKAFKSILRAPTKDGGRLDEGTQEFFMGHILPGTQDEYYDKDNVEFHREEYSKLDFSLDGENLEFGSGRGEEEPSDILVEEDELSDYLEQGWKFLEKIGDGKYIVTKRDPS</sequence>
<dbReference type="InterPro" id="IPR044068">
    <property type="entry name" value="CB"/>
</dbReference>
<reference evidence="8 9" key="1">
    <citation type="journal article" date="2016" name="Sci. Rep.">
        <title>Metabolic traits of an uncultured archaeal lineage -MSBL1- from brine pools of the Red Sea.</title>
        <authorList>
            <person name="Mwirichia R."/>
            <person name="Alam I."/>
            <person name="Rashid M."/>
            <person name="Vinu M."/>
            <person name="Ba-Alawi W."/>
            <person name="Anthony Kamau A."/>
            <person name="Kamanda Ngugi D."/>
            <person name="Goker M."/>
            <person name="Klenk H.P."/>
            <person name="Bajic V."/>
            <person name="Stingl U."/>
        </authorList>
    </citation>
    <scope>NUCLEOTIDE SEQUENCE [LARGE SCALE GENOMIC DNA]</scope>
    <source>
        <strain evidence="8">SCGC-AAA259I09</strain>
    </source>
</reference>
<evidence type="ECO:0000256" key="3">
    <source>
        <dbReference type="ARBA" id="ARBA00023172"/>
    </source>
</evidence>
<dbReference type="GO" id="GO:0015074">
    <property type="term" value="P:DNA integration"/>
    <property type="evidence" value="ECO:0007669"/>
    <property type="project" value="UniProtKB-KW"/>
</dbReference>
<dbReference type="PANTHER" id="PTHR30349:SF41">
    <property type="entry name" value="INTEGRASE_RECOMBINASE PROTEIN MJ0367-RELATED"/>
    <property type="match status" value="1"/>
</dbReference>
<evidence type="ECO:0000259" key="6">
    <source>
        <dbReference type="PROSITE" id="PS51898"/>
    </source>
</evidence>
<dbReference type="Gene3D" id="1.10.443.10">
    <property type="entry name" value="Intergrase catalytic core"/>
    <property type="match status" value="1"/>
</dbReference>
<evidence type="ECO:0000256" key="1">
    <source>
        <dbReference type="ARBA" id="ARBA00022908"/>
    </source>
</evidence>
<evidence type="ECO:0000313" key="8">
    <source>
        <dbReference type="EMBL" id="KXA95317.1"/>
    </source>
</evidence>
<dbReference type="EMBL" id="LHXR01000146">
    <property type="protein sequence ID" value="KXA95317.1"/>
    <property type="molecule type" value="Genomic_DNA"/>
</dbReference>
<organism evidence="8 9">
    <name type="scientific">candidate division MSBL1 archaeon SCGC-AAA259I09</name>
    <dbReference type="NCBI Taxonomy" id="1698267"/>
    <lineage>
        <taxon>Archaea</taxon>
        <taxon>Methanobacteriati</taxon>
        <taxon>Methanobacteriota</taxon>
        <taxon>candidate division MSBL1</taxon>
    </lineage>
</organism>
<dbReference type="InterPro" id="IPR050090">
    <property type="entry name" value="Tyrosine_recombinase_XerCD"/>
</dbReference>
<evidence type="ECO:0000256" key="5">
    <source>
        <dbReference type="SAM" id="MobiDB-lite"/>
    </source>
</evidence>
<dbReference type="GO" id="GO:0003677">
    <property type="term" value="F:DNA binding"/>
    <property type="evidence" value="ECO:0007669"/>
    <property type="project" value="UniProtKB-UniRule"/>
</dbReference>
<dbReference type="PANTHER" id="PTHR30349">
    <property type="entry name" value="PHAGE INTEGRASE-RELATED"/>
    <property type="match status" value="1"/>
</dbReference>
<evidence type="ECO:0000256" key="2">
    <source>
        <dbReference type="ARBA" id="ARBA00023125"/>
    </source>
</evidence>
<dbReference type="Proteomes" id="UP000070463">
    <property type="component" value="Unassembled WGS sequence"/>
</dbReference>
<evidence type="ECO:0000313" key="9">
    <source>
        <dbReference type="Proteomes" id="UP000070463"/>
    </source>
</evidence>
<dbReference type="InterPro" id="IPR002104">
    <property type="entry name" value="Integrase_catalytic"/>
</dbReference>
<proteinExistence type="predicted"/>
<feature type="domain" description="Tyr recombinase" evidence="6">
    <location>
        <begin position="145"/>
        <end position="357"/>
    </location>
</feature>
<keyword evidence="1" id="KW-0229">DNA integration</keyword>
<gene>
    <name evidence="8" type="ORF">AKJ37_06915</name>
</gene>
<evidence type="ECO:0000256" key="4">
    <source>
        <dbReference type="PROSITE-ProRule" id="PRU01248"/>
    </source>
</evidence>
<comment type="caution">
    <text evidence="8">The sequence shown here is derived from an EMBL/GenBank/DDBJ whole genome shotgun (WGS) entry which is preliminary data.</text>
</comment>
<dbReference type="Pfam" id="PF00589">
    <property type="entry name" value="Phage_integrase"/>
    <property type="match status" value="1"/>
</dbReference>
<feature type="domain" description="Core-binding (CB)" evidence="7">
    <location>
        <begin position="40"/>
        <end position="128"/>
    </location>
</feature>
<feature type="region of interest" description="Disordered" evidence="5">
    <location>
        <begin position="1"/>
        <end position="27"/>
    </location>
</feature>
<dbReference type="SUPFAM" id="SSF56349">
    <property type="entry name" value="DNA breaking-rejoining enzymes"/>
    <property type="match status" value="1"/>
</dbReference>
<dbReference type="AlphaFoldDB" id="A0A133UMC3"/>
<dbReference type="PROSITE" id="PS51898">
    <property type="entry name" value="TYR_RECOMBINASE"/>
    <property type="match status" value="1"/>
</dbReference>
<dbReference type="InterPro" id="IPR013762">
    <property type="entry name" value="Integrase-like_cat_sf"/>
</dbReference>
<evidence type="ECO:0008006" key="10">
    <source>
        <dbReference type="Google" id="ProtNLM"/>
    </source>
</evidence>
<keyword evidence="3" id="KW-0233">DNA recombination</keyword>
<keyword evidence="9" id="KW-1185">Reference proteome</keyword>
<dbReference type="InterPro" id="IPR011010">
    <property type="entry name" value="DNA_brk_join_enz"/>
</dbReference>
<evidence type="ECO:0000259" key="7">
    <source>
        <dbReference type="PROSITE" id="PS51900"/>
    </source>
</evidence>
<name>A0A133UMC3_9EURY</name>
<dbReference type="PROSITE" id="PS51900">
    <property type="entry name" value="CB"/>
    <property type="match status" value="1"/>
</dbReference>
<accession>A0A133UMC3</accession>